<dbReference type="OrthoDB" id="7279930at2"/>
<protein>
    <recommendedName>
        <fullName evidence="3">DUF4043 domain-containing protein</fullName>
    </recommendedName>
</protein>
<evidence type="ECO:0008006" key="3">
    <source>
        <dbReference type="Google" id="ProtNLM"/>
    </source>
</evidence>
<comment type="caution">
    <text evidence="1">The sequence shown here is derived from an EMBL/GenBank/DDBJ whole genome shotgun (WGS) entry which is preliminary data.</text>
</comment>
<gene>
    <name evidence="1" type="ORF">SAMN05421828_11254</name>
</gene>
<sequence length="440" mass="46591">MGISNFPASLQPIIQQGFLEREFEQALRSRLGYRMVADRESFAVGIGETLTKTRAGLKPSVTTPLAASTNTNLDNGLTPQGWGVEQYTVTLNFYAATQDLNMVTSRVGIASQFLQNASTNGEQAARSLDELARNALFAPYFGGNTRVLTTLGTTGPTIAVDDVRGFTTIYVNGVQTAVSASYPLEVTVGSSVYSLISVTPDLNSTSSTPGGLSGQLTFASDVVVSDGTAGNPVIAATASKIIRPSGLLTTSALQAGNTLTMSVLLDAVASLRQNAVPEIDGAYNCYLDPVSARQLFSDPDFRQLFQGATSNNPVFRQGMVNDFLGLRFVTTTEAIVQPLTNSGGLAIRRPIICGKGALIEADFAGIGAEDVAPKDALVNIIDSVAMVTREPIDRLQQIIAQSWYWIGGFCAPSDTTTTPIVVPTATNANFKRAVMIEHIG</sequence>
<organism evidence="1 2">
    <name type="scientific">Acidiphilium rubrum</name>
    <dbReference type="NCBI Taxonomy" id="526"/>
    <lineage>
        <taxon>Bacteria</taxon>
        <taxon>Pseudomonadati</taxon>
        <taxon>Pseudomonadota</taxon>
        <taxon>Alphaproteobacteria</taxon>
        <taxon>Acetobacterales</taxon>
        <taxon>Acidocellaceae</taxon>
        <taxon>Acidiphilium</taxon>
    </lineage>
</organism>
<accession>A0A8G2FGJ2</accession>
<evidence type="ECO:0000313" key="1">
    <source>
        <dbReference type="EMBL" id="SIQ94654.1"/>
    </source>
</evidence>
<name>A0A8G2FGJ2_ACIRU</name>
<dbReference type="AlphaFoldDB" id="A0A8G2FGJ2"/>
<evidence type="ECO:0000313" key="2">
    <source>
        <dbReference type="Proteomes" id="UP000186308"/>
    </source>
</evidence>
<keyword evidence="2" id="KW-1185">Reference proteome</keyword>
<proteinExistence type="predicted"/>
<dbReference type="RefSeq" id="WP_029312190.1">
    <property type="nucleotide sequence ID" value="NZ_FTNE01000012.1"/>
</dbReference>
<dbReference type="EMBL" id="FTNE01000012">
    <property type="protein sequence ID" value="SIQ94654.1"/>
    <property type="molecule type" value="Genomic_DNA"/>
</dbReference>
<dbReference type="Proteomes" id="UP000186308">
    <property type="component" value="Unassembled WGS sequence"/>
</dbReference>
<reference evidence="1 2" key="1">
    <citation type="submission" date="2017-01" db="EMBL/GenBank/DDBJ databases">
        <authorList>
            <person name="Varghese N."/>
            <person name="Submissions S."/>
        </authorList>
    </citation>
    <scope>NUCLEOTIDE SEQUENCE [LARGE SCALE GENOMIC DNA]</scope>
    <source>
        <strain evidence="1 2">ATCC 35905</strain>
    </source>
</reference>